<evidence type="ECO:0000313" key="3">
    <source>
        <dbReference type="EnsemblMetazoa" id="HelroP170097"/>
    </source>
</evidence>
<keyword evidence="4" id="KW-1185">Reference proteome</keyword>
<dbReference type="AlphaFoldDB" id="T1F2M2"/>
<sequence>MVDLRFQLNCQNGLKLYKCHFQLSFKILENKENQYQEEIEKLKHGYDFDYMYNSLPRITQKSQEHQKRQVQQNIPCDTTVNTVQKKCSTSEKPVSKLYEQREQIAVTPNSVTPNKPVRPNSLSRKQLFYSDSQQDTAVSTPQRNKMSTNDNSLHANESSSGSKSASEKNETTSSEVLKLKSELLIKDQHLRKMRTALRELSVRHNELLDLHMQLIKNDKSSSSLSTASYLLSSPSSLSSPMFSSPPSLAGTPADKSSFVHDLTSIVENLQKVIGHVSTAPHKFSDLFPGDGSSGLNSITDFLSPSQSKSSELAKLKMVVQNLKLDVLKRCYSKD</sequence>
<accession>T1F2M2</accession>
<reference evidence="3" key="3">
    <citation type="submission" date="2015-06" db="UniProtKB">
        <authorList>
            <consortium name="EnsemblMetazoa"/>
        </authorList>
    </citation>
    <scope>IDENTIFICATION</scope>
</reference>
<dbReference type="EMBL" id="AMQM01003473">
    <property type="status" value="NOT_ANNOTATED_CDS"/>
    <property type="molecule type" value="Genomic_DNA"/>
</dbReference>
<dbReference type="CTD" id="20203071"/>
<dbReference type="InParanoid" id="T1F2M2"/>
<evidence type="ECO:0000256" key="1">
    <source>
        <dbReference type="SAM" id="MobiDB-lite"/>
    </source>
</evidence>
<feature type="compositionally biased region" description="Low complexity" evidence="1">
    <location>
        <begin position="155"/>
        <end position="164"/>
    </location>
</feature>
<dbReference type="RefSeq" id="XP_009014164.1">
    <property type="nucleotide sequence ID" value="XM_009015916.1"/>
</dbReference>
<dbReference type="Proteomes" id="UP000015101">
    <property type="component" value="Unassembled WGS sequence"/>
</dbReference>
<reference evidence="4" key="1">
    <citation type="submission" date="2012-12" db="EMBL/GenBank/DDBJ databases">
        <authorList>
            <person name="Hellsten U."/>
            <person name="Grimwood J."/>
            <person name="Chapman J.A."/>
            <person name="Shapiro H."/>
            <person name="Aerts A."/>
            <person name="Otillar R.P."/>
            <person name="Terry A.Y."/>
            <person name="Boore J.L."/>
            <person name="Simakov O."/>
            <person name="Marletaz F."/>
            <person name="Cho S.-J."/>
            <person name="Edsinger-Gonzales E."/>
            <person name="Havlak P."/>
            <person name="Kuo D.-H."/>
            <person name="Larsson T."/>
            <person name="Lv J."/>
            <person name="Arendt D."/>
            <person name="Savage R."/>
            <person name="Osoegawa K."/>
            <person name="de Jong P."/>
            <person name="Lindberg D.R."/>
            <person name="Seaver E.C."/>
            <person name="Weisblat D.A."/>
            <person name="Putnam N.H."/>
            <person name="Grigoriev I.V."/>
            <person name="Rokhsar D.S."/>
        </authorList>
    </citation>
    <scope>NUCLEOTIDE SEQUENCE</scope>
</reference>
<organism evidence="3 4">
    <name type="scientific">Helobdella robusta</name>
    <name type="common">Californian leech</name>
    <dbReference type="NCBI Taxonomy" id="6412"/>
    <lineage>
        <taxon>Eukaryota</taxon>
        <taxon>Metazoa</taxon>
        <taxon>Spiralia</taxon>
        <taxon>Lophotrochozoa</taxon>
        <taxon>Annelida</taxon>
        <taxon>Clitellata</taxon>
        <taxon>Hirudinea</taxon>
        <taxon>Rhynchobdellida</taxon>
        <taxon>Glossiphoniidae</taxon>
        <taxon>Helobdella</taxon>
    </lineage>
</organism>
<feature type="region of interest" description="Disordered" evidence="1">
    <location>
        <begin position="131"/>
        <end position="173"/>
    </location>
</feature>
<proteinExistence type="predicted"/>
<feature type="compositionally biased region" description="Polar residues" evidence="1">
    <location>
        <begin position="131"/>
        <end position="154"/>
    </location>
</feature>
<name>T1F2M2_HELRO</name>
<evidence type="ECO:0000313" key="4">
    <source>
        <dbReference type="Proteomes" id="UP000015101"/>
    </source>
</evidence>
<protein>
    <submittedName>
        <fullName evidence="2 3">Uncharacterized protein</fullName>
    </submittedName>
</protein>
<dbReference type="GeneID" id="20203071"/>
<dbReference type="EMBL" id="KB096183">
    <property type="protein sequence ID" value="ESO07553.1"/>
    <property type="molecule type" value="Genomic_DNA"/>
</dbReference>
<dbReference type="EnsemblMetazoa" id="HelroT170097">
    <property type="protein sequence ID" value="HelroP170097"/>
    <property type="gene ID" value="HelroG170097"/>
</dbReference>
<reference evidence="2 4" key="2">
    <citation type="journal article" date="2013" name="Nature">
        <title>Insights into bilaterian evolution from three spiralian genomes.</title>
        <authorList>
            <person name="Simakov O."/>
            <person name="Marletaz F."/>
            <person name="Cho S.J."/>
            <person name="Edsinger-Gonzales E."/>
            <person name="Havlak P."/>
            <person name="Hellsten U."/>
            <person name="Kuo D.H."/>
            <person name="Larsson T."/>
            <person name="Lv J."/>
            <person name="Arendt D."/>
            <person name="Savage R."/>
            <person name="Osoegawa K."/>
            <person name="de Jong P."/>
            <person name="Grimwood J."/>
            <person name="Chapman J.A."/>
            <person name="Shapiro H."/>
            <person name="Aerts A."/>
            <person name="Otillar R.P."/>
            <person name="Terry A.Y."/>
            <person name="Boore J.L."/>
            <person name="Grigoriev I.V."/>
            <person name="Lindberg D.R."/>
            <person name="Seaver E.C."/>
            <person name="Weisblat D.A."/>
            <person name="Putnam N.H."/>
            <person name="Rokhsar D.S."/>
        </authorList>
    </citation>
    <scope>NUCLEOTIDE SEQUENCE</scope>
</reference>
<evidence type="ECO:0000313" key="2">
    <source>
        <dbReference type="EMBL" id="ESO07553.1"/>
    </source>
</evidence>
<dbReference type="KEGG" id="hro:HELRODRAFT_170097"/>
<gene>
    <name evidence="3" type="primary">20203071</name>
    <name evidence="2" type="ORF">HELRODRAFT_170097</name>
</gene>
<dbReference type="HOGENOM" id="CLU_832291_0_0_1"/>